<evidence type="ECO:0000256" key="1">
    <source>
        <dbReference type="ARBA" id="ARBA00004141"/>
    </source>
</evidence>
<dbReference type="SUPFAM" id="SSF52540">
    <property type="entry name" value="P-loop containing nucleoside triphosphate hydrolases"/>
    <property type="match status" value="2"/>
</dbReference>
<keyword evidence="10" id="KW-0732">Signal</keyword>
<evidence type="ECO:0000313" key="12">
    <source>
        <dbReference type="EMBL" id="KUF88681.1"/>
    </source>
</evidence>
<feature type="signal peptide" evidence="10">
    <location>
        <begin position="1"/>
        <end position="21"/>
    </location>
</feature>
<dbReference type="Gene3D" id="3.40.50.300">
    <property type="entry name" value="P-loop containing nucleotide triphosphate hydrolases"/>
    <property type="match status" value="2"/>
</dbReference>
<dbReference type="InterPro" id="IPR003593">
    <property type="entry name" value="AAA+_ATPase"/>
</dbReference>
<evidence type="ECO:0000313" key="13">
    <source>
        <dbReference type="Proteomes" id="UP000054636"/>
    </source>
</evidence>
<comment type="subcellular location">
    <subcellularLocation>
        <location evidence="1">Membrane</location>
        <topology evidence="1">Multi-pass membrane protein</topology>
    </subcellularLocation>
</comment>
<evidence type="ECO:0000256" key="3">
    <source>
        <dbReference type="ARBA" id="ARBA00022448"/>
    </source>
</evidence>
<evidence type="ECO:0000256" key="5">
    <source>
        <dbReference type="ARBA" id="ARBA00022741"/>
    </source>
</evidence>
<protein>
    <recommendedName>
        <fullName evidence="11">ABC transporter domain-containing protein</fullName>
    </recommendedName>
</protein>
<feature type="chain" id="PRO_5006941050" description="ABC transporter domain-containing protein" evidence="10">
    <location>
        <begin position="22"/>
        <end position="1394"/>
    </location>
</feature>
<dbReference type="GO" id="GO:0140359">
    <property type="term" value="F:ABC-type transporter activity"/>
    <property type="evidence" value="ECO:0007669"/>
    <property type="project" value="InterPro"/>
</dbReference>
<keyword evidence="5" id="KW-0547">Nucleotide-binding</keyword>
<sequence length="1394" mass="155432">MEYAAAMWNFLLMQQLYTAGAVPLSNKMVMTAALSSDLTLLKWIEATTPELFHRAESRAKQVAFDAAPDRGCLKSVKWLVETFPGAVWPLGLAAHGGNLEMVHRRRGQDSNDAKIELPTLFNAIKTSYHELRSTKNVVKKQILKNVSGTLKPGTMTLVLGQPGSGKSALMKLLSGRFPKDKNISVEGEVTYNGTPAAELQKRLAHLVSYVPQHDRHYALLTVKETLEFVHACCGGDLAEYWEKQFAHSSPEEKAEALEVVRAMYQHYPDLVIQQLGLENCQNTVVGDEMLRGVSGGERKRVTTGEMEFGNAYVKMMDEISTGLDSAATFDIITTQRSIAKKFRKTVVISLLQPSPEVFALFDNVIILNEGRVMYNGPREQALGYFESLGFKRPPQRDVADFLMDLGTSKQLQYEIDKGLGPRYPQHFAEAFERSSYFAQVLKDLDEPELLQQTWSQPEFYQSFGASTFLLMKRQITMMRREMSGLIGRLAMNTVMGLLYGCVFYQVDPTDPQLVMGVIFEAALCLSMALLAQIPAIIEARDVFYKQRGANFYRTASYVLSNSVNQIPPIILEVIVFGSIVYWMCGFVRSLWSFIWFLALLCLTNLTSAAFFFFLASASPNVNVVNPIASVAVEFFVLFAGFAITKDQIPDYLSWLYWINPVAWGVRSLAVNQYTEARFDTCVYDGVDYCAMYGMKMGEFALSSYEVPSQKHWLWYGMLYMMASYMLFMFLSFLSLEYHRYESPDNVTLGGEAGSKKATEGYALTRTPRSVQASESDAAINVAPDSKYSSFVPVTVAFKDLWYTVPDPANPKETINLLKGISGYALPGTITALMGSSGAGKTTLMDVIAGRKTGGKVQGQILLNGHPATDLAIRRSTGYCEQMDIHSESSTFREALTFSAFLRQGADISDNYKYESVNDCLDLLDLNPIADRIIRGSSMEQMKRLTIGVELAAQPSVLFLDEPTSGLDARSAKLIMDGVRKVANTGRTIICTIHQPSTEVFQVFDRVLLLKRGGEMVYAGEVAELVEYFESIDGVEKLKDDYNPASWMLEVIGAGVGNSNADETNFVSVFKSSSNFESLQANLNREGISRPSSLIPALEYSDKRAATELAQMKLLLQRFFRMYWRTASYSLTRFGVALVMGLLTGITYLDTNYSSYAGVNSGMGMVFSVMGFVGVISFNSMVPVAAKERGVFYRERAAQTYNAFWYFFGSGMVEIPYTFAAVLVFMAAFYPIVGFTGAYAFFTFYLILSLYVLFQEYLAEFVVFLSPNVEIAEILGMVVNLITFLFSGFSPPAVALPEGVKWIYTINPLTYSLSALATVVFGDCPSDNSNAIGCRRMENVPPALPSGITVKEYLEINFLMNHSEIWRNCGILFAFVIFVRGLTLLAMRFLNHQKK</sequence>
<dbReference type="FunFam" id="3.40.50.300:FF:000289">
    <property type="entry name" value="ABC transporter G family member 31"/>
    <property type="match status" value="1"/>
</dbReference>
<dbReference type="GO" id="GO:0016020">
    <property type="term" value="C:membrane"/>
    <property type="evidence" value="ECO:0007669"/>
    <property type="project" value="UniProtKB-SubCell"/>
</dbReference>
<dbReference type="EMBL" id="LNFP01000920">
    <property type="protein sequence ID" value="KUF88681.1"/>
    <property type="molecule type" value="Genomic_DNA"/>
</dbReference>
<evidence type="ECO:0000256" key="4">
    <source>
        <dbReference type="ARBA" id="ARBA00022692"/>
    </source>
</evidence>
<keyword evidence="4 9" id="KW-0812">Transmembrane</keyword>
<dbReference type="FunFam" id="3.40.50.300:FF:000528">
    <property type="entry name" value="ABC transporter G family member 31"/>
    <property type="match status" value="1"/>
</dbReference>
<dbReference type="GO" id="GO:0016887">
    <property type="term" value="F:ATP hydrolysis activity"/>
    <property type="evidence" value="ECO:0007669"/>
    <property type="project" value="InterPro"/>
</dbReference>
<gene>
    <name evidence="12" type="ORF">AM588_10004019</name>
</gene>
<evidence type="ECO:0000256" key="10">
    <source>
        <dbReference type="SAM" id="SignalP"/>
    </source>
</evidence>
<dbReference type="Pfam" id="PF00005">
    <property type="entry name" value="ABC_tran"/>
    <property type="match status" value="2"/>
</dbReference>
<evidence type="ECO:0000256" key="8">
    <source>
        <dbReference type="ARBA" id="ARBA00023136"/>
    </source>
</evidence>
<feature type="domain" description="ABC transporter" evidence="11">
    <location>
        <begin position="115"/>
        <end position="394"/>
    </location>
</feature>
<feature type="transmembrane region" description="Helical" evidence="9">
    <location>
        <begin position="1202"/>
        <end position="1229"/>
    </location>
</feature>
<comment type="similarity">
    <text evidence="2">Belongs to the ABC transporter superfamily. ABCG family. PDR (TC 3.A.1.205) subfamily.</text>
</comment>
<dbReference type="Pfam" id="PF01061">
    <property type="entry name" value="ABC2_membrane"/>
    <property type="match status" value="2"/>
</dbReference>
<dbReference type="Proteomes" id="UP000054636">
    <property type="component" value="Unassembled WGS sequence"/>
</dbReference>
<comment type="caution">
    <text evidence="12">The sequence shown here is derived from an EMBL/GenBank/DDBJ whole genome shotgun (WGS) entry which is preliminary data.</text>
</comment>
<dbReference type="GO" id="GO:0005524">
    <property type="term" value="F:ATP binding"/>
    <property type="evidence" value="ECO:0007669"/>
    <property type="project" value="UniProtKB-KW"/>
</dbReference>
<organism evidence="12 13">
    <name type="scientific">Phytophthora nicotianae</name>
    <name type="common">Potato buckeye rot agent</name>
    <name type="synonym">Phytophthora parasitica</name>
    <dbReference type="NCBI Taxonomy" id="4792"/>
    <lineage>
        <taxon>Eukaryota</taxon>
        <taxon>Sar</taxon>
        <taxon>Stramenopiles</taxon>
        <taxon>Oomycota</taxon>
        <taxon>Peronosporomycetes</taxon>
        <taxon>Peronosporales</taxon>
        <taxon>Peronosporaceae</taxon>
        <taxon>Phytophthora</taxon>
    </lineage>
</organism>
<dbReference type="PROSITE" id="PS50893">
    <property type="entry name" value="ABC_TRANSPORTER_2"/>
    <property type="match status" value="2"/>
</dbReference>
<dbReference type="PANTHER" id="PTHR19241">
    <property type="entry name" value="ATP-BINDING CASSETTE TRANSPORTER"/>
    <property type="match status" value="1"/>
</dbReference>
<keyword evidence="8 9" id="KW-0472">Membrane</keyword>
<dbReference type="InterPro" id="IPR027417">
    <property type="entry name" value="P-loop_NTPase"/>
</dbReference>
<feature type="transmembrane region" description="Helical" evidence="9">
    <location>
        <begin position="712"/>
        <end position="733"/>
    </location>
</feature>
<feature type="transmembrane region" description="Helical" evidence="9">
    <location>
        <begin position="627"/>
        <end position="644"/>
    </location>
</feature>
<accession>A0A0W8CX21</accession>
<feature type="transmembrane region" description="Helical" evidence="9">
    <location>
        <begin position="1260"/>
        <end position="1285"/>
    </location>
</feature>
<evidence type="ECO:0000256" key="7">
    <source>
        <dbReference type="ARBA" id="ARBA00022989"/>
    </source>
</evidence>
<dbReference type="InterPro" id="IPR003439">
    <property type="entry name" value="ABC_transporter-like_ATP-bd"/>
</dbReference>
<feature type="transmembrane region" description="Helical" evidence="9">
    <location>
        <begin position="594"/>
        <end position="615"/>
    </location>
</feature>
<feature type="transmembrane region" description="Helical" evidence="9">
    <location>
        <begin position="1160"/>
        <end position="1181"/>
    </location>
</feature>
<evidence type="ECO:0000259" key="11">
    <source>
        <dbReference type="PROSITE" id="PS50893"/>
    </source>
</evidence>
<feature type="transmembrane region" description="Helical" evidence="9">
    <location>
        <begin position="569"/>
        <end position="588"/>
    </location>
</feature>
<name>A0A0W8CX21_PHYNI</name>
<keyword evidence="3" id="KW-0813">Transport</keyword>
<dbReference type="InterPro" id="IPR010929">
    <property type="entry name" value="PDR_CDR_ABC"/>
</dbReference>
<dbReference type="InterPro" id="IPR043926">
    <property type="entry name" value="ABCG_dom"/>
</dbReference>
<feature type="transmembrane region" description="Helical" evidence="9">
    <location>
        <begin position="1130"/>
        <end position="1148"/>
    </location>
</feature>
<feature type="domain" description="ABC transporter" evidence="11">
    <location>
        <begin position="795"/>
        <end position="1037"/>
    </location>
</feature>
<evidence type="ECO:0000256" key="9">
    <source>
        <dbReference type="SAM" id="Phobius"/>
    </source>
</evidence>
<keyword evidence="7 9" id="KW-1133">Transmembrane helix</keyword>
<evidence type="ECO:0000256" key="6">
    <source>
        <dbReference type="ARBA" id="ARBA00022840"/>
    </source>
</evidence>
<feature type="transmembrane region" description="Helical" evidence="9">
    <location>
        <begin position="1364"/>
        <end position="1389"/>
    </location>
</feature>
<keyword evidence="6" id="KW-0067">ATP-binding</keyword>
<dbReference type="Pfam" id="PF19055">
    <property type="entry name" value="ABC2_membrane_7"/>
    <property type="match status" value="1"/>
</dbReference>
<evidence type="ECO:0000256" key="2">
    <source>
        <dbReference type="ARBA" id="ARBA00006012"/>
    </source>
</evidence>
<feature type="transmembrane region" description="Helical" evidence="9">
    <location>
        <begin position="485"/>
        <end position="506"/>
    </location>
</feature>
<dbReference type="SMART" id="SM00382">
    <property type="entry name" value="AAA"/>
    <property type="match status" value="2"/>
</dbReference>
<dbReference type="InterPro" id="IPR034003">
    <property type="entry name" value="ABCG_PDR_2"/>
</dbReference>
<reference evidence="12 13" key="1">
    <citation type="submission" date="2015-11" db="EMBL/GenBank/DDBJ databases">
        <title>Genomes and virulence difference between two physiological races of Phytophthora nicotianae.</title>
        <authorList>
            <person name="Liu H."/>
            <person name="Ma X."/>
            <person name="Yu H."/>
            <person name="Fang D."/>
            <person name="Li Y."/>
            <person name="Wang X."/>
            <person name="Wang W."/>
            <person name="Dong Y."/>
            <person name="Xiao B."/>
        </authorList>
    </citation>
    <scope>NUCLEOTIDE SEQUENCE [LARGE SCALE GENOMIC DNA]</scope>
    <source>
        <strain evidence="13">race 1</strain>
    </source>
</reference>
<dbReference type="CDD" id="cd03232">
    <property type="entry name" value="ABCG_PDR_domain2"/>
    <property type="match status" value="1"/>
</dbReference>
<dbReference type="InterPro" id="IPR013525">
    <property type="entry name" value="ABC2_TM"/>
</dbReference>
<dbReference type="Pfam" id="PF06422">
    <property type="entry name" value="PDR_CDR"/>
    <property type="match status" value="1"/>
</dbReference>
<feature type="transmembrane region" description="Helical" evidence="9">
    <location>
        <begin position="512"/>
        <end position="537"/>
    </location>
</feature>
<proteinExistence type="inferred from homology"/>
<feature type="transmembrane region" description="Helical" evidence="9">
    <location>
        <begin position="1235"/>
        <end position="1253"/>
    </location>
</feature>